<keyword evidence="2" id="KW-0238">DNA-binding</keyword>
<sequence>MKPLEEIQREFFAALQLPLRGTSRRSTELPPTDEGHSPDFLATADRLMKPTASLSSAERLELYHRQYWFRVLDSVAEDFPVLRRMAGEEKFWELLEAYLQACPSGSYTLRHLGRSMSKFVAGWDGLDEDRQRWFSAIAGIEYACMEIYEAAGREPLPPERIATEVLELQPHVRLMALPVPADDCFEWDAFSPQGESPVRLAVWRGPDGRARRVRLDAVEFVLLERLKEGRSLEALFADPVEPEPGPEDVQRWFSDWQSRGWITARGSEVIELTARPDEDWTGVDKMGSQARAMED</sequence>
<gene>
    <name evidence="2" type="ORF">OKA04_19775</name>
</gene>
<dbReference type="InterPro" id="IPR044922">
    <property type="entry name" value="DUF2063_N_sf"/>
</dbReference>
<evidence type="ECO:0000259" key="1">
    <source>
        <dbReference type="Pfam" id="PF09836"/>
    </source>
</evidence>
<reference evidence="2 3" key="1">
    <citation type="submission" date="2022-10" db="EMBL/GenBank/DDBJ databases">
        <title>Luteolibacter flavescens strain MCCC 1K03193, whole genome shotgun sequencing project.</title>
        <authorList>
            <person name="Zhao G."/>
            <person name="Shen L."/>
        </authorList>
    </citation>
    <scope>NUCLEOTIDE SEQUENCE [LARGE SCALE GENOMIC DNA]</scope>
    <source>
        <strain evidence="2 3">MCCC 1K03193</strain>
    </source>
</reference>
<dbReference type="RefSeq" id="WP_264502943.1">
    <property type="nucleotide sequence ID" value="NZ_JAPDDS010000013.1"/>
</dbReference>
<feature type="domain" description="Putative DNA-binding" evidence="1">
    <location>
        <begin position="42"/>
        <end position="120"/>
    </location>
</feature>
<dbReference type="GO" id="GO:0003677">
    <property type="term" value="F:DNA binding"/>
    <property type="evidence" value="ECO:0007669"/>
    <property type="project" value="UniProtKB-KW"/>
</dbReference>
<organism evidence="2 3">
    <name type="scientific">Luteolibacter flavescens</name>
    <dbReference type="NCBI Taxonomy" id="1859460"/>
    <lineage>
        <taxon>Bacteria</taxon>
        <taxon>Pseudomonadati</taxon>
        <taxon>Verrucomicrobiota</taxon>
        <taxon>Verrucomicrobiia</taxon>
        <taxon>Verrucomicrobiales</taxon>
        <taxon>Verrucomicrobiaceae</taxon>
        <taxon>Luteolibacter</taxon>
    </lineage>
</organism>
<evidence type="ECO:0000313" key="3">
    <source>
        <dbReference type="Proteomes" id="UP001207930"/>
    </source>
</evidence>
<dbReference type="Proteomes" id="UP001207930">
    <property type="component" value="Unassembled WGS sequence"/>
</dbReference>
<dbReference type="Pfam" id="PF09836">
    <property type="entry name" value="DUF2063"/>
    <property type="match status" value="1"/>
</dbReference>
<name>A0ABT3FTV3_9BACT</name>
<evidence type="ECO:0000313" key="2">
    <source>
        <dbReference type="EMBL" id="MCW1886988.1"/>
    </source>
</evidence>
<accession>A0ABT3FTV3</accession>
<dbReference type="Gene3D" id="1.10.150.690">
    <property type="entry name" value="DUF2063"/>
    <property type="match status" value="1"/>
</dbReference>
<dbReference type="EMBL" id="JAPDDS010000013">
    <property type="protein sequence ID" value="MCW1886988.1"/>
    <property type="molecule type" value="Genomic_DNA"/>
</dbReference>
<protein>
    <submittedName>
        <fullName evidence="2">DNA-binding domain-containing protein</fullName>
    </submittedName>
</protein>
<comment type="caution">
    <text evidence="2">The sequence shown here is derived from an EMBL/GenBank/DDBJ whole genome shotgun (WGS) entry which is preliminary data.</text>
</comment>
<keyword evidence="3" id="KW-1185">Reference proteome</keyword>
<dbReference type="InterPro" id="IPR018640">
    <property type="entry name" value="DUF2063"/>
</dbReference>
<proteinExistence type="predicted"/>